<dbReference type="InterPro" id="IPR026298">
    <property type="entry name" value="Bcl-2_fam"/>
</dbReference>
<name>A0AAV6UBG0_9ARAC</name>
<gene>
    <name evidence="9" type="ORF">JTE90_018741</name>
</gene>
<keyword evidence="10" id="KW-1185">Reference proteome</keyword>
<keyword evidence="5 7" id="KW-1133">Transmembrane helix</keyword>
<organism evidence="9 10">
    <name type="scientific">Oedothorax gibbosus</name>
    <dbReference type="NCBI Taxonomy" id="931172"/>
    <lineage>
        <taxon>Eukaryota</taxon>
        <taxon>Metazoa</taxon>
        <taxon>Ecdysozoa</taxon>
        <taxon>Arthropoda</taxon>
        <taxon>Chelicerata</taxon>
        <taxon>Arachnida</taxon>
        <taxon>Araneae</taxon>
        <taxon>Araneomorphae</taxon>
        <taxon>Entelegynae</taxon>
        <taxon>Araneoidea</taxon>
        <taxon>Linyphiidae</taxon>
        <taxon>Erigoninae</taxon>
        <taxon>Oedothorax</taxon>
    </lineage>
</organism>
<comment type="caution">
    <text evidence="9">The sequence shown here is derived from an EMBL/GenBank/DDBJ whole genome shotgun (WGS) entry which is preliminary data.</text>
</comment>
<reference evidence="9 10" key="1">
    <citation type="journal article" date="2022" name="Nat. Ecol. Evol.">
        <title>A masculinizing supergene underlies an exaggerated male reproductive morph in a spider.</title>
        <authorList>
            <person name="Hendrickx F."/>
            <person name="De Corte Z."/>
            <person name="Sonet G."/>
            <person name="Van Belleghem S.M."/>
            <person name="Kostlbacher S."/>
            <person name="Vangestel C."/>
        </authorList>
    </citation>
    <scope>NUCLEOTIDE SEQUENCE [LARGE SCALE GENOMIC DNA]</scope>
    <source>
        <strain evidence="9">W744_W776</strain>
    </source>
</reference>
<dbReference type="SUPFAM" id="SSF56854">
    <property type="entry name" value="Bcl-2 inhibitors of programmed cell death"/>
    <property type="match status" value="1"/>
</dbReference>
<dbReference type="Proteomes" id="UP000827092">
    <property type="component" value="Unassembled WGS sequence"/>
</dbReference>
<dbReference type="Gene3D" id="1.10.437.10">
    <property type="entry name" value="Blc2-like"/>
    <property type="match status" value="1"/>
</dbReference>
<keyword evidence="6 7" id="KW-0472">Membrane</keyword>
<evidence type="ECO:0000256" key="5">
    <source>
        <dbReference type="ARBA" id="ARBA00022989"/>
    </source>
</evidence>
<dbReference type="InterPro" id="IPR046371">
    <property type="entry name" value="Bcl-2_BH1-3"/>
</dbReference>
<feature type="transmembrane region" description="Helical" evidence="7">
    <location>
        <begin position="216"/>
        <end position="236"/>
    </location>
</feature>
<dbReference type="InterPro" id="IPR036834">
    <property type="entry name" value="Bcl-2-like_sf"/>
</dbReference>
<dbReference type="InterPro" id="IPR002475">
    <property type="entry name" value="Bcl2-like"/>
</dbReference>
<evidence type="ECO:0000259" key="8">
    <source>
        <dbReference type="SMART" id="SM00337"/>
    </source>
</evidence>
<dbReference type="AlphaFoldDB" id="A0AAV6UBG0"/>
<dbReference type="GO" id="GO:0097192">
    <property type="term" value="P:extrinsic apoptotic signaling pathway in absence of ligand"/>
    <property type="evidence" value="ECO:0007669"/>
    <property type="project" value="TreeGrafter"/>
</dbReference>
<dbReference type="GO" id="GO:0051400">
    <property type="term" value="F:BH domain binding"/>
    <property type="evidence" value="ECO:0007669"/>
    <property type="project" value="TreeGrafter"/>
</dbReference>
<dbReference type="PANTHER" id="PTHR11256">
    <property type="entry name" value="BCL-2 RELATED"/>
    <property type="match status" value="1"/>
</dbReference>
<evidence type="ECO:0000313" key="10">
    <source>
        <dbReference type="Proteomes" id="UP000827092"/>
    </source>
</evidence>
<dbReference type="SMART" id="SM00337">
    <property type="entry name" value="BCL"/>
    <property type="match status" value="1"/>
</dbReference>
<dbReference type="PANTHER" id="PTHR11256:SF48">
    <property type="entry name" value="BCL-2-RELATED OVARIAN KILLER PROTEIN"/>
    <property type="match status" value="1"/>
</dbReference>
<dbReference type="Pfam" id="PF00452">
    <property type="entry name" value="Bcl-2"/>
    <property type="match status" value="1"/>
</dbReference>
<accession>A0AAV6UBG0</accession>
<dbReference type="EMBL" id="JAFNEN010000511">
    <property type="protein sequence ID" value="KAG8181504.1"/>
    <property type="molecule type" value="Genomic_DNA"/>
</dbReference>
<sequence length="237" mass="26125">MCPSLSLSGYAAVADSQAAQRRRKLSLAVANRLIGWRSSQTQQLVVEQAKSLAGKYLRYKLRGCSLLHKKLGLQRLKSVSHLSSSTPWSSSEVALEIRELGLEMERTHPELYQSVLENVGLFSLPSESGVQNLLSALAQELFREGPITWGRVVALYVLAGALAVDCVKLGHPEFVLGLVGVVGSCVERDLGNWIVQQGGWTALLIRFKKTPSLQKSGFFLTCFLLAFFLTIVYYLIP</sequence>
<keyword evidence="3 7" id="KW-0812">Transmembrane</keyword>
<evidence type="ECO:0000313" key="9">
    <source>
        <dbReference type="EMBL" id="KAG8181504.1"/>
    </source>
</evidence>
<evidence type="ECO:0000256" key="4">
    <source>
        <dbReference type="ARBA" id="ARBA00022703"/>
    </source>
</evidence>
<comment type="subcellular location">
    <subcellularLocation>
        <location evidence="1">Membrane</location>
        <topology evidence="1">Single-pass membrane protein</topology>
    </subcellularLocation>
</comment>
<dbReference type="PROSITE" id="PS50062">
    <property type="entry name" value="BCL2_FAMILY"/>
    <property type="match status" value="1"/>
</dbReference>
<evidence type="ECO:0000256" key="6">
    <source>
        <dbReference type="ARBA" id="ARBA00023136"/>
    </source>
</evidence>
<comment type="similarity">
    <text evidence="2">Belongs to the Bcl-2 family.</text>
</comment>
<evidence type="ECO:0000256" key="2">
    <source>
        <dbReference type="ARBA" id="ARBA00009458"/>
    </source>
</evidence>
<evidence type="ECO:0000256" key="7">
    <source>
        <dbReference type="SAM" id="Phobius"/>
    </source>
</evidence>
<dbReference type="PRINTS" id="PR01862">
    <property type="entry name" value="BCL2FAMILY"/>
</dbReference>
<feature type="domain" description="Bcl-2 Bcl-2 homology region 1-3" evidence="8">
    <location>
        <begin position="97"/>
        <end position="200"/>
    </location>
</feature>
<evidence type="ECO:0000256" key="3">
    <source>
        <dbReference type="ARBA" id="ARBA00022692"/>
    </source>
</evidence>
<keyword evidence="4" id="KW-0053">Apoptosis</keyword>
<protein>
    <recommendedName>
        <fullName evidence="8">Bcl-2 Bcl-2 homology region 1-3 domain-containing protein</fullName>
    </recommendedName>
</protein>
<dbReference type="GO" id="GO:0005741">
    <property type="term" value="C:mitochondrial outer membrane"/>
    <property type="evidence" value="ECO:0007669"/>
    <property type="project" value="TreeGrafter"/>
</dbReference>
<evidence type="ECO:0000256" key="1">
    <source>
        <dbReference type="ARBA" id="ARBA00004167"/>
    </source>
</evidence>
<dbReference type="CDD" id="cd06845">
    <property type="entry name" value="Bcl-2_like"/>
    <property type="match status" value="1"/>
</dbReference>
<proteinExistence type="inferred from homology"/>
<dbReference type="GO" id="GO:0001836">
    <property type="term" value="P:release of cytochrome c from mitochondria"/>
    <property type="evidence" value="ECO:0007669"/>
    <property type="project" value="TreeGrafter"/>
</dbReference>
<dbReference type="GO" id="GO:0042981">
    <property type="term" value="P:regulation of apoptotic process"/>
    <property type="evidence" value="ECO:0007669"/>
    <property type="project" value="InterPro"/>
</dbReference>
<dbReference type="GO" id="GO:0008630">
    <property type="term" value="P:intrinsic apoptotic signaling pathway in response to DNA damage"/>
    <property type="evidence" value="ECO:0007669"/>
    <property type="project" value="TreeGrafter"/>
</dbReference>